<keyword evidence="4" id="KW-1185">Reference proteome</keyword>
<evidence type="ECO:0000313" key="3">
    <source>
        <dbReference type="EMBL" id="MCY0386292.1"/>
    </source>
</evidence>
<protein>
    <submittedName>
        <fullName evidence="3">DMT family transporter</fullName>
    </submittedName>
</protein>
<evidence type="ECO:0000256" key="1">
    <source>
        <dbReference type="SAM" id="Phobius"/>
    </source>
</evidence>
<feature type="transmembrane region" description="Helical" evidence="1">
    <location>
        <begin position="264"/>
        <end position="288"/>
    </location>
</feature>
<feature type="transmembrane region" description="Helical" evidence="1">
    <location>
        <begin position="294"/>
        <end position="311"/>
    </location>
</feature>
<feature type="transmembrane region" description="Helical" evidence="1">
    <location>
        <begin position="5"/>
        <end position="25"/>
    </location>
</feature>
<feature type="transmembrane region" description="Helical" evidence="1">
    <location>
        <begin position="89"/>
        <end position="115"/>
    </location>
</feature>
<feature type="transmembrane region" description="Helical" evidence="1">
    <location>
        <begin position="62"/>
        <end position="83"/>
    </location>
</feature>
<dbReference type="RefSeq" id="WP_267845631.1">
    <property type="nucleotide sequence ID" value="NZ_JAPMXC010000001.1"/>
</dbReference>
<keyword evidence="1" id="KW-0472">Membrane</keyword>
<dbReference type="Proteomes" id="UP001082899">
    <property type="component" value="Unassembled WGS sequence"/>
</dbReference>
<reference evidence="3" key="1">
    <citation type="submission" date="2022-11" db="EMBL/GenBank/DDBJ databases">
        <title>Robbsia betulipollinis sp. nov., isolated from pollen of birch (Betula pendula).</title>
        <authorList>
            <person name="Shi H."/>
            <person name="Ambika Manirajan B."/>
            <person name="Ratering S."/>
            <person name="Geissler-Plaum R."/>
            <person name="Schnell S."/>
        </authorList>
    </citation>
    <scope>NUCLEOTIDE SEQUENCE</scope>
    <source>
        <strain evidence="3">Bb-Pol-6</strain>
    </source>
</reference>
<comment type="caution">
    <text evidence="3">The sequence shown here is derived from an EMBL/GenBank/DDBJ whole genome shotgun (WGS) entry which is preliminary data.</text>
</comment>
<gene>
    <name evidence="3" type="ORF">OVY01_03330</name>
</gene>
<accession>A0ABT3ZIL9</accession>
<keyword evidence="1" id="KW-1133">Transmembrane helix</keyword>
<feature type="transmembrane region" description="Helical" evidence="1">
    <location>
        <begin position="31"/>
        <end position="50"/>
    </location>
</feature>
<feature type="domain" description="EamA" evidence="2">
    <location>
        <begin position="4"/>
        <end position="112"/>
    </location>
</feature>
<feature type="transmembrane region" description="Helical" evidence="1">
    <location>
        <begin position="157"/>
        <end position="176"/>
    </location>
</feature>
<dbReference type="SUPFAM" id="SSF103481">
    <property type="entry name" value="Multidrug resistance efflux transporter EmrE"/>
    <property type="match status" value="2"/>
</dbReference>
<evidence type="ECO:0000313" key="4">
    <source>
        <dbReference type="Proteomes" id="UP001082899"/>
    </source>
</evidence>
<dbReference type="InterPro" id="IPR000620">
    <property type="entry name" value="EamA_dom"/>
</dbReference>
<name>A0ABT3ZIL9_9BURK</name>
<dbReference type="Pfam" id="PF00892">
    <property type="entry name" value="EamA"/>
    <property type="match status" value="1"/>
</dbReference>
<feature type="transmembrane region" description="Helical" evidence="1">
    <location>
        <begin position="127"/>
        <end position="145"/>
    </location>
</feature>
<sequence>MRQGIFYGVSAGALWGTVFLAPLLLPDFAPVQMVAGRYLAYGLISLPIALPGARALARKVRAADLALLVQLALTGNLLYYFLLSVSVQYVGIAPASLIIGTLPVTITLCGTLGGGDRGAHATPLRRLAAPLLVIAAGIACINIDVFRHASPSTRGGWSALLGIAAALGALASWTRFALDNARALQTRPQFSGNEWSLLWGIVSGALGALVWLALACLPAPLASTLGLTALPAGRWHLFWCVNMALAFGASWLGNGLWNLASRALPLTLSGQMIVFETLFALLYGFLYARRGPRPLEIAAIGLLVCGVVWSVRRHRAGKNR</sequence>
<dbReference type="InterPro" id="IPR037185">
    <property type="entry name" value="EmrE-like"/>
</dbReference>
<keyword evidence="1" id="KW-0812">Transmembrane</keyword>
<dbReference type="EMBL" id="JAPMXC010000001">
    <property type="protein sequence ID" value="MCY0386292.1"/>
    <property type="molecule type" value="Genomic_DNA"/>
</dbReference>
<evidence type="ECO:0000259" key="2">
    <source>
        <dbReference type="Pfam" id="PF00892"/>
    </source>
</evidence>
<proteinExistence type="predicted"/>
<feature type="transmembrane region" description="Helical" evidence="1">
    <location>
        <begin position="233"/>
        <end position="252"/>
    </location>
</feature>
<organism evidence="3 4">
    <name type="scientific">Robbsia betulipollinis</name>
    <dbReference type="NCBI Taxonomy" id="2981849"/>
    <lineage>
        <taxon>Bacteria</taxon>
        <taxon>Pseudomonadati</taxon>
        <taxon>Pseudomonadota</taxon>
        <taxon>Betaproteobacteria</taxon>
        <taxon>Burkholderiales</taxon>
        <taxon>Burkholderiaceae</taxon>
        <taxon>Robbsia</taxon>
    </lineage>
</organism>
<feature type="transmembrane region" description="Helical" evidence="1">
    <location>
        <begin position="197"/>
        <end position="221"/>
    </location>
</feature>